<protein>
    <submittedName>
        <fullName evidence="1">Uncharacterized protein</fullName>
    </submittedName>
</protein>
<gene>
    <name evidence="1" type="ORF">I302_103711</name>
</gene>
<dbReference type="KEGG" id="kbi:30206813"/>
<reference evidence="1" key="2">
    <citation type="submission" date="2024-02" db="EMBL/GenBank/DDBJ databases">
        <title>Comparative genomics of Cryptococcus and Kwoniella reveals pathogenesis evolution and contrasting modes of karyotype evolution via chromosome fusion or intercentromeric recombination.</title>
        <authorList>
            <person name="Coelho M.A."/>
            <person name="David-Palma M."/>
            <person name="Shea T."/>
            <person name="Bowers K."/>
            <person name="McGinley-Smith S."/>
            <person name="Mohammad A.W."/>
            <person name="Gnirke A."/>
            <person name="Yurkov A.M."/>
            <person name="Nowrousian M."/>
            <person name="Sun S."/>
            <person name="Cuomo C.A."/>
            <person name="Heitman J."/>
        </authorList>
    </citation>
    <scope>NUCLEOTIDE SEQUENCE</scope>
    <source>
        <strain evidence="1">CBS 10118</strain>
    </source>
</reference>
<dbReference type="GeneID" id="30206813"/>
<organism evidence="1 2">
    <name type="scientific">Kwoniella bestiolae CBS 10118</name>
    <dbReference type="NCBI Taxonomy" id="1296100"/>
    <lineage>
        <taxon>Eukaryota</taxon>
        <taxon>Fungi</taxon>
        <taxon>Dikarya</taxon>
        <taxon>Basidiomycota</taxon>
        <taxon>Agaricomycotina</taxon>
        <taxon>Tremellomycetes</taxon>
        <taxon>Tremellales</taxon>
        <taxon>Cryptococcaceae</taxon>
        <taxon>Kwoniella</taxon>
    </lineage>
</organism>
<keyword evidence="2" id="KW-1185">Reference proteome</keyword>
<evidence type="ECO:0000313" key="2">
    <source>
        <dbReference type="Proteomes" id="UP000092730"/>
    </source>
</evidence>
<sequence>MMADYISEEAVFPRPPPEEIRSKWKELFSDPLISPSRLKATALTKAGLGEAAADGGIVLRSVYWRLYHGLLPPPTSPNLFAESVTSSRRLQYSTAAIPHSPRW</sequence>
<proteinExistence type="predicted"/>
<dbReference type="Proteomes" id="UP000092730">
    <property type="component" value="Chromosome 2"/>
</dbReference>
<dbReference type="EMBL" id="CP144542">
    <property type="protein sequence ID" value="WVW81715.1"/>
    <property type="molecule type" value="Genomic_DNA"/>
</dbReference>
<reference evidence="1" key="1">
    <citation type="submission" date="2013-07" db="EMBL/GenBank/DDBJ databases">
        <authorList>
            <consortium name="The Broad Institute Genome Sequencing Platform"/>
            <person name="Cuomo C."/>
            <person name="Litvintseva A."/>
            <person name="Chen Y."/>
            <person name="Heitman J."/>
            <person name="Sun S."/>
            <person name="Springer D."/>
            <person name="Dromer F."/>
            <person name="Young S.K."/>
            <person name="Zeng Q."/>
            <person name="Gargeya S."/>
            <person name="Fitzgerald M."/>
            <person name="Abouelleil A."/>
            <person name="Alvarado L."/>
            <person name="Berlin A.M."/>
            <person name="Chapman S.B."/>
            <person name="Dewar J."/>
            <person name="Goldberg J."/>
            <person name="Griggs A."/>
            <person name="Gujja S."/>
            <person name="Hansen M."/>
            <person name="Howarth C."/>
            <person name="Imamovic A."/>
            <person name="Larimer J."/>
            <person name="McCowan C."/>
            <person name="Murphy C."/>
            <person name="Pearson M."/>
            <person name="Priest M."/>
            <person name="Roberts A."/>
            <person name="Saif S."/>
            <person name="Shea T."/>
            <person name="Sykes S."/>
            <person name="Wortman J."/>
            <person name="Nusbaum C."/>
            <person name="Birren B."/>
        </authorList>
    </citation>
    <scope>NUCLEOTIDE SEQUENCE</scope>
    <source>
        <strain evidence="1">CBS 10118</strain>
    </source>
</reference>
<name>A0AAJ8K6I4_9TREE</name>
<dbReference type="AlphaFoldDB" id="A0AAJ8K6I4"/>
<accession>A0AAJ8K6I4</accession>
<dbReference type="RefSeq" id="XP_065725796.1">
    <property type="nucleotide sequence ID" value="XM_065869724.1"/>
</dbReference>
<evidence type="ECO:0000313" key="1">
    <source>
        <dbReference type="EMBL" id="WVW81715.1"/>
    </source>
</evidence>